<organism evidence="1 2">
    <name type="scientific">Pseudopedobacter saltans (strain ATCC 51119 / DSM 12145 / JCM 21818 / CCUG 39354 / LMG 10337 / NBRC 100064 / NCIMB 13643)</name>
    <name type="common">Pedobacter saltans</name>
    <dbReference type="NCBI Taxonomy" id="762903"/>
    <lineage>
        <taxon>Bacteria</taxon>
        <taxon>Pseudomonadati</taxon>
        <taxon>Bacteroidota</taxon>
        <taxon>Sphingobacteriia</taxon>
        <taxon>Sphingobacteriales</taxon>
        <taxon>Sphingobacteriaceae</taxon>
        <taxon>Pseudopedobacter</taxon>
    </lineage>
</organism>
<protein>
    <submittedName>
        <fullName evidence="1">Uncharacterized protein</fullName>
    </submittedName>
</protein>
<evidence type="ECO:0000313" key="1">
    <source>
        <dbReference type="EMBL" id="ADY52321.1"/>
    </source>
</evidence>
<proteinExistence type="predicted"/>
<name>F0S859_PSESL</name>
<dbReference type="KEGG" id="psn:Pedsa_1765"/>
<dbReference type="EMBL" id="CP002545">
    <property type="protein sequence ID" value="ADY52321.1"/>
    <property type="molecule type" value="Genomic_DNA"/>
</dbReference>
<keyword evidence="2" id="KW-1185">Reference proteome</keyword>
<evidence type="ECO:0000313" key="2">
    <source>
        <dbReference type="Proteomes" id="UP000000310"/>
    </source>
</evidence>
<reference evidence="1 2" key="1">
    <citation type="journal article" date="2011" name="Stand. Genomic Sci.">
        <title>Complete genome sequence of the gliding, heparinolytic Pedobacter saltans type strain (113).</title>
        <authorList>
            <person name="Liolios K."/>
            <person name="Sikorski J."/>
            <person name="Lu M."/>
            <person name="Nolan M."/>
            <person name="Lapidus A."/>
            <person name="Lucas S."/>
            <person name="Hammon N."/>
            <person name="Deshpande S."/>
            <person name="Cheng J.F."/>
            <person name="Tapia R."/>
            <person name="Han C."/>
            <person name="Goodwin L."/>
            <person name="Pitluck S."/>
            <person name="Huntemann M."/>
            <person name="Ivanova N."/>
            <person name="Pagani I."/>
            <person name="Mavromatis K."/>
            <person name="Ovchinikova G."/>
            <person name="Pati A."/>
            <person name="Chen A."/>
            <person name="Palaniappan K."/>
            <person name="Land M."/>
            <person name="Hauser L."/>
            <person name="Brambilla E.M."/>
            <person name="Kotsyurbenko O."/>
            <person name="Rohde M."/>
            <person name="Tindall B.J."/>
            <person name="Abt B."/>
            <person name="Goker M."/>
            <person name="Detter J.C."/>
            <person name="Woyke T."/>
            <person name="Bristow J."/>
            <person name="Eisen J.A."/>
            <person name="Markowitz V."/>
            <person name="Hugenholtz P."/>
            <person name="Klenk H.P."/>
            <person name="Kyrpides N.C."/>
        </authorList>
    </citation>
    <scope>NUCLEOTIDE SEQUENCE [LARGE SCALE GENOMIC DNA]</scope>
    <source>
        <strain evidence="2">ATCC 51119 / DSM 12145 / JCM 21818 / LMG 10337 / NBRC 100064 / NCIMB 13643</strain>
    </source>
</reference>
<dbReference type="HOGENOM" id="CLU_3347531_0_0_10"/>
<dbReference type="Proteomes" id="UP000000310">
    <property type="component" value="Chromosome"/>
</dbReference>
<reference evidence="2" key="2">
    <citation type="submission" date="2011-02" db="EMBL/GenBank/DDBJ databases">
        <title>The complete genome of Pedobacter saltans DSM 12145.</title>
        <authorList>
            <consortium name="US DOE Joint Genome Institute (JGI-PGF)"/>
            <person name="Lucas S."/>
            <person name="Copeland A."/>
            <person name="Lapidus A."/>
            <person name="Bruce D."/>
            <person name="Goodwin L."/>
            <person name="Pitluck S."/>
            <person name="Kyrpides N."/>
            <person name="Mavromatis K."/>
            <person name="Pagani I."/>
            <person name="Ivanova N."/>
            <person name="Ovchinnikova G."/>
            <person name="Lu M."/>
            <person name="Detter J.C."/>
            <person name="Han C."/>
            <person name="Land M."/>
            <person name="Hauser L."/>
            <person name="Markowitz V."/>
            <person name="Cheng J.-F."/>
            <person name="Hugenholtz P."/>
            <person name="Woyke T."/>
            <person name="Wu D."/>
            <person name="Tindall B."/>
            <person name="Pomrenke H.G."/>
            <person name="Brambilla E."/>
            <person name="Klenk H.-P."/>
            <person name="Eisen J.A."/>
        </authorList>
    </citation>
    <scope>NUCLEOTIDE SEQUENCE [LARGE SCALE GENOMIC DNA]</scope>
    <source>
        <strain evidence="2">ATCC 51119 / DSM 12145 / JCM 21818 / LMG 10337 / NBRC 100064 / NCIMB 13643</strain>
    </source>
</reference>
<dbReference type="STRING" id="762903.Pedsa_1765"/>
<gene>
    <name evidence="1" type="ordered locus">Pedsa_1765</name>
</gene>
<sequence length="37" mass="4330">MKHQTLSTLDLIALETQEIPVNNIPNQSIYHKKINKR</sequence>
<accession>F0S859</accession>
<dbReference type="AlphaFoldDB" id="F0S859"/>